<dbReference type="GO" id="GO:0005886">
    <property type="term" value="C:plasma membrane"/>
    <property type="evidence" value="ECO:0007669"/>
    <property type="project" value="UniProtKB-SubCell"/>
</dbReference>
<evidence type="ECO:0000256" key="3">
    <source>
        <dbReference type="RuleBase" id="RU362042"/>
    </source>
</evidence>
<evidence type="ECO:0000256" key="2">
    <source>
        <dbReference type="ARBA" id="ARBA00009370"/>
    </source>
</evidence>
<dbReference type="GO" id="GO:0006465">
    <property type="term" value="P:signal peptide processing"/>
    <property type="evidence" value="ECO:0007669"/>
    <property type="project" value="InterPro"/>
</dbReference>
<dbReference type="Gene3D" id="2.10.109.10">
    <property type="entry name" value="Umud Fragment, subunit A"/>
    <property type="match status" value="1"/>
</dbReference>
<dbReference type="Pfam" id="PF10502">
    <property type="entry name" value="Peptidase_S26"/>
    <property type="match status" value="1"/>
</dbReference>
<dbReference type="GO" id="GO:0009003">
    <property type="term" value="F:signal peptidase activity"/>
    <property type="evidence" value="ECO:0007669"/>
    <property type="project" value="UniProtKB-EC"/>
</dbReference>
<accession>A0A9X1WSF0</accession>
<dbReference type="CDD" id="cd06530">
    <property type="entry name" value="S26_SPase_I"/>
    <property type="match status" value="1"/>
</dbReference>
<dbReference type="PANTHER" id="PTHR43390">
    <property type="entry name" value="SIGNAL PEPTIDASE I"/>
    <property type="match status" value="1"/>
</dbReference>
<evidence type="ECO:0000256" key="4">
    <source>
        <dbReference type="SAM" id="Coils"/>
    </source>
</evidence>
<keyword evidence="4" id="KW-0175">Coiled coil</keyword>
<dbReference type="Proteomes" id="UP001139347">
    <property type="component" value="Unassembled WGS sequence"/>
</dbReference>
<keyword evidence="3 6" id="KW-0378">Hydrolase</keyword>
<feature type="domain" description="Peptidase S26" evidence="5">
    <location>
        <begin position="25"/>
        <end position="196"/>
    </location>
</feature>
<evidence type="ECO:0000259" key="5">
    <source>
        <dbReference type="Pfam" id="PF10502"/>
    </source>
</evidence>
<dbReference type="InterPro" id="IPR000223">
    <property type="entry name" value="Pept_S26A_signal_pept_1"/>
</dbReference>
<dbReference type="NCBIfam" id="TIGR02227">
    <property type="entry name" value="sigpep_I_bact"/>
    <property type="match status" value="1"/>
</dbReference>
<comment type="similarity">
    <text evidence="2 3">Belongs to the peptidase S26 family.</text>
</comment>
<dbReference type="PANTHER" id="PTHR43390:SF1">
    <property type="entry name" value="CHLOROPLAST PROCESSING PEPTIDASE"/>
    <property type="match status" value="1"/>
</dbReference>
<comment type="caution">
    <text evidence="6">The sequence shown here is derived from an EMBL/GenBank/DDBJ whole genome shotgun (WGS) entry which is preliminary data.</text>
</comment>
<dbReference type="EMBL" id="JALIRP010000001">
    <property type="protein sequence ID" value="MCJ8010864.1"/>
    <property type="molecule type" value="Genomic_DNA"/>
</dbReference>
<sequence length="206" mass="23912">MNQPITDDFTKPELQIISMKSGYLPYHHQYDNMDRGHHDFENQTTVIDPNYYENHPFKRGDIVFFMNPDFDHDKYPSVRLEEMSISRIVALPGETIAIKAGQIYINDRKLDSFYGIARRLGSDADALKKSLEDQNDRLDDVMKQNIQNMIRMLESEQLEPTKIQEGQVFVVGDDWFRSFDSRNFGPLPVKAIHGKVLGYLENPSSH</sequence>
<organism evidence="6 7">
    <name type="scientific">Paenibacillus mangrovi</name>
    <dbReference type="NCBI Taxonomy" id="2931978"/>
    <lineage>
        <taxon>Bacteria</taxon>
        <taxon>Bacillati</taxon>
        <taxon>Bacillota</taxon>
        <taxon>Bacilli</taxon>
        <taxon>Bacillales</taxon>
        <taxon>Paenibacillaceae</taxon>
        <taxon>Paenibacillus</taxon>
    </lineage>
</organism>
<dbReference type="RefSeq" id="WP_244720232.1">
    <property type="nucleotide sequence ID" value="NZ_JALIRP010000001.1"/>
</dbReference>
<dbReference type="EC" id="3.4.21.89" evidence="3"/>
<keyword evidence="3" id="KW-0645">Protease</keyword>
<gene>
    <name evidence="6" type="primary">lepB</name>
    <name evidence="6" type="ORF">MUG84_03775</name>
</gene>
<dbReference type="InterPro" id="IPR019533">
    <property type="entry name" value="Peptidase_S26"/>
</dbReference>
<dbReference type="AlphaFoldDB" id="A0A9X1WSF0"/>
<dbReference type="GO" id="GO:0004252">
    <property type="term" value="F:serine-type endopeptidase activity"/>
    <property type="evidence" value="ECO:0007669"/>
    <property type="project" value="InterPro"/>
</dbReference>
<keyword evidence="7" id="KW-1185">Reference proteome</keyword>
<feature type="coiled-coil region" evidence="4">
    <location>
        <begin position="117"/>
        <end position="148"/>
    </location>
</feature>
<name>A0A9X1WSF0_9BACL</name>
<dbReference type="SUPFAM" id="SSF51306">
    <property type="entry name" value="LexA/Signal peptidase"/>
    <property type="match status" value="1"/>
</dbReference>
<comment type="catalytic activity">
    <reaction evidence="3">
        <text>Cleavage of hydrophobic, N-terminal signal or leader sequences from secreted and periplasmic proteins.</text>
        <dbReference type="EC" id="3.4.21.89"/>
    </reaction>
</comment>
<protein>
    <recommendedName>
        <fullName evidence="3">Signal peptidase I</fullName>
        <ecNumber evidence="3">3.4.21.89</ecNumber>
    </recommendedName>
</protein>
<proteinExistence type="inferred from homology"/>
<dbReference type="PRINTS" id="PR00727">
    <property type="entry name" value="LEADERPTASE"/>
</dbReference>
<comment type="subcellular location">
    <subcellularLocation>
        <location evidence="1">Cell membrane</location>
        <topology evidence="1">Single-pass type II membrane protein</topology>
    </subcellularLocation>
    <subcellularLocation>
        <location evidence="3">Membrane</location>
        <topology evidence="3">Single-pass type II membrane protein</topology>
    </subcellularLocation>
</comment>
<evidence type="ECO:0000256" key="1">
    <source>
        <dbReference type="ARBA" id="ARBA00004401"/>
    </source>
</evidence>
<reference evidence="6" key="1">
    <citation type="submission" date="2022-04" db="EMBL/GenBank/DDBJ databases">
        <title>Paenibacillus mangrovi sp. nov., a novel endophytic bacterium isolated from bark of Kandelia candel.</title>
        <authorList>
            <person name="Tuo L."/>
        </authorList>
    </citation>
    <scope>NUCLEOTIDE SEQUENCE</scope>
    <source>
        <strain evidence="6">KQZ6P-2</strain>
    </source>
</reference>
<evidence type="ECO:0000313" key="7">
    <source>
        <dbReference type="Proteomes" id="UP001139347"/>
    </source>
</evidence>
<dbReference type="InterPro" id="IPR036286">
    <property type="entry name" value="LexA/Signal_pep-like_sf"/>
</dbReference>
<evidence type="ECO:0000313" key="6">
    <source>
        <dbReference type="EMBL" id="MCJ8010864.1"/>
    </source>
</evidence>